<feature type="transmembrane region" description="Helical" evidence="1">
    <location>
        <begin position="50"/>
        <end position="77"/>
    </location>
</feature>
<dbReference type="InterPro" id="IPR012159">
    <property type="entry name" value="YejM-like"/>
</dbReference>
<organism evidence="4 5">
    <name type="scientific">Flavobacterium pygoscelis</name>
    <dbReference type="NCBI Taxonomy" id="2893176"/>
    <lineage>
        <taxon>Bacteria</taxon>
        <taxon>Pseudomonadati</taxon>
        <taxon>Bacteroidota</taxon>
        <taxon>Flavobacteriia</taxon>
        <taxon>Flavobacteriales</taxon>
        <taxon>Flavobacteriaceae</taxon>
        <taxon>Flavobacterium</taxon>
    </lineage>
</organism>
<feature type="domain" description="Sulfatase N-terminal" evidence="2">
    <location>
        <begin position="261"/>
        <end position="536"/>
    </location>
</feature>
<dbReference type="PANTHER" id="PTHR43751">
    <property type="entry name" value="SULFATASE"/>
    <property type="match status" value="1"/>
</dbReference>
<feature type="domain" description="Inner membrane protein YejM N-terminal" evidence="3">
    <location>
        <begin position="22"/>
        <end position="252"/>
    </location>
</feature>
<dbReference type="InterPro" id="IPR017850">
    <property type="entry name" value="Alkaline_phosphatase_core_sf"/>
</dbReference>
<keyword evidence="5" id="KW-1185">Reference proteome</keyword>
<feature type="transmembrane region" description="Helical" evidence="1">
    <location>
        <begin position="138"/>
        <end position="158"/>
    </location>
</feature>
<dbReference type="PIRSF" id="PIRSF004950">
    <property type="entry name" value="Mmb_sulf_HI0842"/>
    <property type="match status" value="1"/>
</dbReference>
<proteinExistence type="predicted"/>
<dbReference type="Pfam" id="PF11893">
    <property type="entry name" value="DUF3413"/>
    <property type="match status" value="1"/>
</dbReference>
<keyword evidence="1" id="KW-0472">Membrane</keyword>
<dbReference type="InterPro" id="IPR052701">
    <property type="entry name" value="GAG_Ulvan_Degrading_Sulfatases"/>
</dbReference>
<dbReference type="PANTHER" id="PTHR43751:SF3">
    <property type="entry name" value="SULFATASE N-TERMINAL DOMAIN-CONTAINING PROTEIN"/>
    <property type="match status" value="1"/>
</dbReference>
<keyword evidence="1" id="KW-1133">Transmembrane helix</keyword>
<dbReference type="SUPFAM" id="SSF53649">
    <property type="entry name" value="Alkaline phosphatase-like"/>
    <property type="match status" value="1"/>
</dbReference>
<dbReference type="AlphaFoldDB" id="A0A9X1XRK0"/>
<keyword evidence="1" id="KW-0812">Transmembrane</keyword>
<evidence type="ECO:0000259" key="2">
    <source>
        <dbReference type="Pfam" id="PF00884"/>
    </source>
</evidence>
<dbReference type="CDD" id="cd16148">
    <property type="entry name" value="sulfatase_like"/>
    <property type="match status" value="1"/>
</dbReference>
<name>A0A9X1XRK0_9FLAO</name>
<evidence type="ECO:0000259" key="3">
    <source>
        <dbReference type="Pfam" id="PF11893"/>
    </source>
</evidence>
<comment type="caution">
    <text evidence="4">The sequence shown here is derived from an EMBL/GenBank/DDBJ whole genome shotgun (WGS) entry which is preliminary data.</text>
</comment>
<sequence length="621" mass="71955">MFQNTEVKSINKGFLKQLYIQSLFNFFLVLLIALPYLSYIESGNEIKAKIYFLATTISHFFLLTAIPLLLSIVIYFITKSTRLSSIIFIILMLLVLLILKVDANIFNQFRYHLSPIVFSLLFGKRASDIFQFSTSNVITSILFVGGLVLMQLLFFWIAKRIIDKTNQFHIRKTLAFIVICLLYSHSIFAWADVNFYRPVLQYKNIYPAFFPLTAEGLMTKLGLVDEALIIRNKEISKNQTQNSIQYPLEPISSIPLENKKDIVFIVIDSWRFDCMSKEITPNIAQFSEKSQVFQNHNSGSNMTTGGIFSLFYGIPATYFDSFTGVEKSPVFIDELQKQNYQIGIFSSATLENPPFDRNVFSRIKNIRLFSDGDSPDERDQDVTKDWLEYYKKRNTKNPSFSFVFYDAAHGFDYPDSYAIPFKPACKEVDFLALSDKYDAKPLINRYKNALHFIDNEIGKVISHLKENNKLQNTIIVITGDHGQEFNDNKKGYWQHGGNFSKFQIQVPMLIYDASKSPKQYDYLTLHYDIVPTLMKHYLGTTNKAAEYSAGRDIYENKKRDWFVCGYNQKYSVIEQNQITNIYASGLFEITDQKLNTLSKDINYDVIENAFKETNKFYIKNK</sequence>
<dbReference type="RefSeq" id="WP_248428093.1">
    <property type="nucleotide sequence ID" value="NZ_JALNUB010000004.1"/>
</dbReference>
<dbReference type="EMBL" id="JALNUB010000004">
    <property type="protein sequence ID" value="MCK8141693.1"/>
    <property type="molecule type" value="Genomic_DNA"/>
</dbReference>
<dbReference type="InterPro" id="IPR024588">
    <property type="entry name" value="YejM_N"/>
</dbReference>
<feature type="transmembrane region" description="Helical" evidence="1">
    <location>
        <begin position="83"/>
        <end position="101"/>
    </location>
</feature>
<evidence type="ECO:0000313" key="4">
    <source>
        <dbReference type="EMBL" id="MCK8141693.1"/>
    </source>
</evidence>
<feature type="transmembrane region" description="Helical" evidence="1">
    <location>
        <begin position="18"/>
        <end position="38"/>
    </location>
</feature>
<accession>A0A9X1XRK0</accession>
<protein>
    <submittedName>
        <fullName evidence="4">DUF3413 domain-containing protein</fullName>
    </submittedName>
</protein>
<dbReference type="InterPro" id="IPR000917">
    <property type="entry name" value="Sulfatase_N"/>
</dbReference>
<dbReference type="Pfam" id="PF00884">
    <property type="entry name" value="Sulfatase"/>
    <property type="match status" value="1"/>
</dbReference>
<dbReference type="Proteomes" id="UP001139260">
    <property type="component" value="Unassembled WGS sequence"/>
</dbReference>
<reference evidence="4" key="1">
    <citation type="submission" date="2022-04" db="EMBL/GenBank/DDBJ databases">
        <title>Flavobacterium pygoscelis sp. nov. isolated from Chinstrap chick (Pygoscelis antarcticus).</title>
        <authorList>
            <person name="Irgang R."/>
            <person name="Poblete-Morales M."/>
            <person name="Avendano-Herrera R."/>
        </authorList>
    </citation>
    <scope>NUCLEOTIDE SEQUENCE</scope>
    <source>
        <strain evidence="4">I-SCBP12n</strain>
    </source>
</reference>
<evidence type="ECO:0000256" key="1">
    <source>
        <dbReference type="SAM" id="Phobius"/>
    </source>
</evidence>
<dbReference type="Gene3D" id="3.40.720.10">
    <property type="entry name" value="Alkaline Phosphatase, subunit A"/>
    <property type="match status" value="1"/>
</dbReference>
<evidence type="ECO:0000313" key="5">
    <source>
        <dbReference type="Proteomes" id="UP001139260"/>
    </source>
</evidence>
<feature type="transmembrane region" description="Helical" evidence="1">
    <location>
        <begin position="170"/>
        <end position="191"/>
    </location>
</feature>
<gene>
    <name evidence="4" type="ORF">MW871_07265</name>
</gene>